<keyword evidence="10 11" id="KW-0813">Transport</keyword>
<evidence type="ECO:0000256" key="5">
    <source>
        <dbReference type="ARBA" id="ARBA00022984"/>
    </source>
</evidence>
<keyword evidence="2 10" id="KW-1003">Cell membrane</keyword>
<dbReference type="InterPro" id="IPR004268">
    <property type="entry name" value="MurJ"/>
</dbReference>
<dbReference type="AlphaFoldDB" id="A0A2W5N2U6"/>
<feature type="transmembrane region" description="Helical" evidence="10">
    <location>
        <begin position="446"/>
        <end position="466"/>
    </location>
</feature>
<evidence type="ECO:0000256" key="3">
    <source>
        <dbReference type="ARBA" id="ARBA00022692"/>
    </source>
</evidence>
<feature type="transmembrane region" description="Helical" evidence="10">
    <location>
        <begin position="92"/>
        <end position="112"/>
    </location>
</feature>
<evidence type="ECO:0000256" key="4">
    <source>
        <dbReference type="ARBA" id="ARBA00022960"/>
    </source>
</evidence>
<feature type="transmembrane region" description="Helical" evidence="10">
    <location>
        <begin position="349"/>
        <end position="370"/>
    </location>
</feature>
<dbReference type="PANTHER" id="PTHR47019">
    <property type="entry name" value="LIPID II FLIPPASE MURJ"/>
    <property type="match status" value="1"/>
</dbReference>
<evidence type="ECO:0000313" key="12">
    <source>
        <dbReference type="EMBL" id="PZQ46968.1"/>
    </source>
</evidence>
<dbReference type="Pfam" id="PF03023">
    <property type="entry name" value="MurJ"/>
    <property type="match status" value="1"/>
</dbReference>
<dbReference type="CDD" id="cd13123">
    <property type="entry name" value="MATE_MurJ_like"/>
    <property type="match status" value="1"/>
</dbReference>
<evidence type="ECO:0000256" key="11">
    <source>
        <dbReference type="PIRNR" id="PIRNR002869"/>
    </source>
</evidence>
<keyword evidence="3 10" id="KW-0812">Transmembrane</keyword>
<feature type="transmembrane region" description="Helical" evidence="10">
    <location>
        <begin position="271"/>
        <end position="292"/>
    </location>
</feature>
<comment type="similarity">
    <text evidence="9 10 11">Belongs to the MurJ/MviN family.</text>
</comment>
<feature type="transmembrane region" description="Helical" evidence="10">
    <location>
        <begin position="230"/>
        <end position="251"/>
    </location>
</feature>
<dbReference type="GO" id="GO:0071555">
    <property type="term" value="P:cell wall organization"/>
    <property type="evidence" value="ECO:0007669"/>
    <property type="project" value="UniProtKB-UniRule"/>
</dbReference>
<evidence type="ECO:0000256" key="2">
    <source>
        <dbReference type="ARBA" id="ARBA00022475"/>
    </source>
</evidence>
<dbReference type="GO" id="GO:0008360">
    <property type="term" value="P:regulation of cell shape"/>
    <property type="evidence" value="ECO:0007669"/>
    <property type="project" value="UniProtKB-UniRule"/>
</dbReference>
<comment type="function">
    <text evidence="8 10 11">Involved in peptidoglycan biosynthesis. Transports lipid-linked peptidoglycan precursors from the inner to the outer leaflet of the cytoplasmic membrane.</text>
</comment>
<feature type="transmembrane region" description="Helical" evidence="10">
    <location>
        <begin position="189"/>
        <end position="209"/>
    </location>
</feature>
<dbReference type="InterPro" id="IPR051050">
    <property type="entry name" value="Lipid_II_flippase_MurJ/MviN"/>
</dbReference>
<comment type="caution">
    <text evidence="12">The sequence shown here is derived from an EMBL/GenBank/DDBJ whole genome shotgun (WGS) entry which is preliminary data.</text>
</comment>
<keyword evidence="7 10" id="KW-0472">Membrane</keyword>
<comment type="pathway">
    <text evidence="10">Cell wall biogenesis; peptidoglycan biosynthesis.</text>
</comment>
<dbReference type="GO" id="GO:0005886">
    <property type="term" value="C:plasma membrane"/>
    <property type="evidence" value="ECO:0007669"/>
    <property type="project" value="UniProtKB-SubCell"/>
</dbReference>
<evidence type="ECO:0000256" key="1">
    <source>
        <dbReference type="ARBA" id="ARBA00004651"/>
    </source>
</evidence>
<dbReference type="GO" id="GO:0034204">
    <property type="term" value="P:lipid translocation"/>
    <property type="evidence" value="ECO:0007669"/>
    <property type="project" value="TreeGrafter"/>
</dbReference>
<accession>A0A2W5N2U6</accession>
<sequence length="518" mass="55259">MNPIRLLPAFLSVGSWTMLSRVLGLVRDMLMAAILGTGAVAQAYLIAFTLPNMFRRFFGEGAFNLAFVPMFAKKLHDGEDARGFAEDAFSGLATVLIVFTAIGHLIMPWLVLAMASGFVGDERFALSVVYGRIAFPYILFISLTALLSGVLNSLGRFAVAAAAPVLMNAIMIAFLIVGARGSFLDIGLWQIWSVPVAGIAQLWLCWWACDRAGMRIRPRWPKLTPELKRLAVVATPAILAGGVVQINLLVGRQVGSFFDGAVAWLSYADRLYQLPLGVVGAAISVVLLPDLSRKLHAGDTRGGQDAVNRGAEFTLALTLPAAVALVAIPAPLVSVLFERGAFGPADTAATAIAVAIYGAGLPAFVMQKVISPLYYAREDTKSPFRFALHSMIVNVVVAVGLAPVLGFAAAALGTTVAGWTMIWQLWRGTRKMDESARADARLRRSAPRIVLASLLMGGVLVLGGYLMRDWLHTELARYFALALLVGLGMASYAAAILATGAMRLSDLRGAVRRGGAKA</sequence>
<dbReference type="HAMAP" id="MF_02078">
    <property type="entry name" value="MurJ_MviN"/>
    <property type="match status" value="1"/>
</dbReference>
<evidence type="ECO:0000256" key="9">
    <source>
        <dbReference type="ARBA" id="ARBA00061532"/>
    </source>
</evidence>
<dbReference type="EMBL" id="QFPW01000019">
    <property type="protein sequence ID" value="PZQ46968.1"/>
    <property type="molecule type" value="Genomic_DNA"/>
</dbReference>
<proteinExistence type="inferred from homology"/>
<gene>
    <name evidence="12" type="primary">mviN</name>
    <name evidence="10" type="synonym">murJ</name>
    <name evidence="12" type="ORF">DI556_18435</name>
</gene>
<dbReference type="PANTHER" id="PTHR47019:SF1">
    <property type="entry name" value="LIPID II FLIPPASE MURJ"/>
    <property type="match status" value="1"/>
</dbReference>
<keyword evidence="10" id="KW-0997">Cell inner membrane</keyword>
<dbReference type="UniPathway" id="UPA00219"/>
<reference evidence="12 13" key="1">
    <citation type="submission" date="2017-08" db="EMBL/GenBank/DDBJ databases">
        <title>Infants hospitalized years apart are colonized by the same room-sourced microbial strains.</title>
        <authorList>
            <person name="Brooks B."/>
            <person name="Olm M.R."/>
            <person name="Firek B.A."/>
            <person name="Baker R."/>
            <person name="Thomas B.C."/>
            <person name="Morowitz M.J."/>
            <person name="Banfield J.F."/>
        </authorList>
    </citation>
    <scope>NUCLEOTIDE SEQUENCE [LARGE SCALE GENOMIC DNA]</scope>
    <source>
        <strain evidence="12">S2_005_002_R2_34</strain>
    </source>
</reference>
<comment type="subcellular location">
    <subcellularLocation>
        <location evidence="10">Cell inner membrane</location>
        <topology evidence="10">Multi-pass membrane protein</topology>
    </subcellularLocation>
    <subcellularLocation>
        <location evidence="1">Cell membrane</location>
        <topology evidence="1">Multi-pass membrane protein</topology>
    </subcellularLocation>
</comment>
<feature type="transmembrane region" description="Helical" evidence="10">
    <location>
        <begin position="157"/>
        <end position="177"/>
    </location>
</feature>
<evidence type="ECO:0000256" key="7">
    <source>
        <dbReference type="ARBA" id="ARBA00023136"/>
    </source>
</evidence>
<keyword evidence="10 11" id="KW-0961">Cell wall biogenesis/degradation</keyword>
<evidence type="ECO:0000313" key="13">
    <source>
        <dbReference type="Proteomes" id="UP000249185"/>
    </source>
</evidence>
<keyword evidence="4 10" id="KW-0133">Cell shape</keyword>
<dbReference type="PIRSF" id="PIRSF002869">
    <property type="entry name" value="MviN"/>
    <property type="match status" value="1"/>
</dbReference>
<evidence type="ECO:0000256" key="6">
    <source>
        <dbReference type="ARBA" id="ARBA00022989"/>
    </source>
</evidence>
<dbReference type="NCBIfam" id="TIGR01695">
    <property type="entry name" value="murJ_mviN"/>
    <property type="match status" value="1"/>
</dbReference>
<feature type="transmembrane region" description="Helical" evidence="10">
    <location>
        <begin position="407"/>
        <end position="426"/>
    </location>
</feature>
<feature type="transmembrane region" description="Helical" evidence="10">
    <location>
        <begin position="124"/>
        <end position="150"/>
    </location>
</feature>
<name>A0A2W5N2U6_RHOSU</name>
<keyword evidence="5 10" id="KW-0573">Peptidoglycan synthesis</keyword>
<feature type="transmembrane region" description="Helical" evidence="10">
    <location>
        <begin position="382"/>
        <end position="401"/>
    </location>
</feature>
<feature type="transmembrane region" description="Helical" evidence="10">
    <location>
        <begin position="478"/>
        <end position="498"/>
    </location>
</feature>
<dbReference type="GO" id="GO:0015648">
    <property type="term" value="F:lipid-linked peptidoglycan transporter activity"/>
    <property type="evidence" value="ECO:0007669"/>
    <property type="project" value="UniProtKB-UniRule"/>
</dbReference>
<evidence type="ECO:0000256" key="8">
    <source>
        <dbReference type="ARBA" id="ARBA00060041"/>
    </source>
</evidence>
<dbReference type="Proteomes" id="UP000249185">
    <property type="component" value="Unassembled WGS sequence"/>
</dbReference>
<protein>
    <recommendedName>
        <fullName evidence="10">Probable lipid II flippase MurJ</fullName>
    </recommendedName>
</protein>
<keyword evidence="6 10" id="KW-1133">Transmembrane helix</keyword>
<dbReference type="PRINTS" id="PR01806">
    <property type="entry name" value="VIRFACTRMVIN"/>
</dbReference>
<dbReference type="GO" id="GO:0009252">
    <property type="term" value="P:peptidoglycan biosynthetic process"/>
    <property type="evidence" value="ECO:0007669"/>
    <property type="project" value="UniProtKB-UniRule"/>
</dbReference>
<organism evidence="12 13">
    <name type="scientific">Rhodovulum sulfidophilum</name>
    <name type="common">Rhodobacter sulfidophilus</name>
    <dbReference type="NCBI Taxonomy" id="35806"/>
    <lineage>
        <taxon>Bacteria</taxon>
        <taxon>Pseudomonadati</taxon>
        <taxon>Pseudomonadota</taxon>
        <taxon>Alphaproteobacteria</taxon>
        <taxon>Rhodobacterales</taxon>
        <taxon>Paracoccaceae</taxon>
        <taxon>Rhodovulum</taxon>
    </lineage>
</organism>
<evidence type="ECO:0000256" key="10">
    <source>
        <dbReference type="HAMAP-Rule" id="MF_02078"/>
    </source>
</evidence>
<feature type="transmembrane region" description="Helical" evidence="10">
    <location>
        <begin position="313"/>
        <end position="337"/>
    </location>
</feature>
<feature type="transmembrane region" description="Helical" evidence="10">
    <location>
        <begin position="30"/>
        <end position="50"/>
    </location>
</feature>